<dbReference type="EMBL" id="SRLO01000005">
    <property type="protein sequence ID" value="TNN88486.1"/>
    <property type="molecule type" value="Genomic_DNA"/>
</dbReference>
<gene>
    <name evidence="1" type="ORF">EYF80_001269</name>
</gene>
<organism evidence="1 2">
    <name type="scientific">Liparis tanakae</name>
    <name type="common">Tanaka's snailfish</name>
    <dbReference type="NCBI Taxonomy" id="230148"/>
    <lineage>
        <taxon>Eukaryota</taxon>
        <taxon>Metazoa</taxon>
        <taxon>Chordata</taxon>
        <taxon>Craniata</taxon>
        <taxon>Vertebrata</taxon>
        <taxon>Euteleostomi</taxon>
        <taxon>Actinopterygii</taxon>
        <taxon>Neopterygii</taxon>
        <taxon>Teleostei</taxon>
        <taxon>Neoteleostei</taxon>
        <taxon>Acanthomorphata</taxon>
        <taxon>Eupercaria</taxon>
        <taxon>Perciformes</taxon>
        <taxon>Cottioidei</taxon>
        <taxon>Cottales</taxon>
        <taxon>Liparidae</taxon>
        <taxon>Liparis</taxon>
    </lineage>
</organism>
<evidence type="ECO:0000313" key="2">
    <source>
        <dbReference type="Proteomes" id="UP000314294"/>
    </source>
</evidence>
<dbReference type="Proteomes" id="UP000314294">
    <property type="component" value="Unassembled WGS sequence"/>
</dbReference>
<reference evidence="1 2" key="1">
    <citation type="submission" date="2019-03" db="EMBL/GenBank/DDBJ databases">
        <title>First draft genome of Liparis tanakae, snailfish: a comprehensive survey of snailfish specific genes.</title>
        <authorList>
            <person name="Kim W."/>
            <person name="Song I."/>
            <person name="Jeong J.-H."/>
            <person name="Kim D."/>
            <person name="Kim S."/>
            <person name="Ryu S."/>
            <person name="Song J.Y."/>
            <person name="Lee S.K."/>
        </authorList>
    </citation>
    <scope>NUCLEOTIDE SEQUENCE [LARGE SCALE GENOMIC DNA]</scope>
    <source>
        <tissue evidence="1">Muscle</tissue>
    </source>
</reference>
<comment type="caution">
    <text evidence="1">The sequence shown here is derived from an EMBL/GenBank/DDBJ whole genome shotgun (WGS) entry which is preliminary data.</text>
</comment>
<keyword evidence="2" id="KW-1185">Reference proteome</keyword>
<protein>
    <submittedName>
        <fullName evidence="1">Uncharacterized protein</fullName>
    </submittedName>
</protein>
<accession>A0A4Z2JE15</accession>
<evidence type="ECO:0000313" key="1">
    <source>
        <dbReference type="EMBL" id="TNN88486.1"/>
    </source>
</evidence>
<dbReference type="AlphaFoldDB" id="A0A4Z2JE15"/>
<name>A0A4Z2JE15_9TELE</name>
<sequence length="90" mass="10146">MAQRKMVVGRTRVMQEADTMWLAMMTRKHTISELATNMFSLAVSSVVIEGNMMSDLLSERLSEVITMRLFLSMSLSSSLTSRRSKLTALL</sequence>
<proteinExistence type="predicted"/>